<organism evidence="8 9">
    <name type="scientific">Chlamydomonas incerta</name>
    <dbReference type="NCBI Taxonomy" id="51695"/>
    <lineage>
        <taxon>Eukaryota</taxon>
        <taxon>Viridiplantae</taxon>
        <taxon>Chlorophyta</taxon>
        <taxon>core chlorophytes</taxon>
        <taxon>Chlorophyceae</taxon>
        <taxon>CS clade</taxon>
        <taxon>Chlamydomonadales</taxon>
        <taxon>Chlamydomonadaceae</taxon>
        <taxon>Chlamydomonas</taxon>
    </lineage>
</organism>
<dbReference type="OrthoDB" id="1918432at2759"/>
<proteinExistence type="inferred from homology"/>
<keyword evidence="4" id="KW-0156">Chromatin regulator</keyword>
<feature type="region of interest" description="Disordered" evidence="6">
    <location>
        <begin position="391"/>
        <end position="488"/>
    </location>
</feature>
<sequence>MGGRKVSYYYDPDIGDFYYGQGHPMKPHRVRLAHCLVTRYDLWHHLDILRPCPARKCDLVAFHSPDYVDFLRAVTPANQDELSAALKQFAVGSDCPIFDRMYQYCQIYAGASLGAAMRLNHGLADTAINWAGGMHHAKKAEASGFCYVNDIVLAILELLKYHARVLYVDIDVHHGDGVEEAFLTSDRVMTVSFHKHGENFFPGTGDTADCGVGAGRGYAVNVPLRDGMDDAGYEGLFRPVMAAVMERFRPEAIVLQSGADSLAGDKLGPFNLSIPCHGRCHAFLAAYGLPLLALGGGGYKVKNVARCWAYETGVLLGVESAMADRLPPNDYHEVFAPDYRLAPHLPEPHKPNLNRKDYLDKVRTTILERLRGLHPPGVAFHERPPDAFTWEGLMRGGGGESGGADDGGERGGWGAGGGGGGDGGRDDFVEGEYGELRRRSPFEERGGGGGGESGGGGRRRERRALSSEGVGEGAGEGAGEDDAHGMLE</sequence>
<evidence type="ECO:0000313" key="8">
    <source>
        <dbReference type="EMBL" id="KAG2439488.1"/>
    </source>
</evidence>
<evidence type="ECO:0000256" key="1">
    <source>
        <dbReference type="ARBA" id="ARBA00006457"/>
    </source>
</evidence>
<dbReference type="InterPro" id="IPR000286">
    <property type="entry name" value="HDACs"/>
</dbReference>
<comment type="catalytic activity">
    <reaction evidence="5">
        <text>N(6)-acetyl-L-lysyl-[histone] + H2O = L-lysyl-[histone] + acetate</text>
        <dbReference type="Rhea" id="RHEA:58196"/>
        <dbReference type="Rhea" id="RHEA-COMP:9845"/>
        <dbReference type="Rhea" id="RHEA-COMP:11338"/>
        <dbReference type="ChEBI" id="CHEBI:15377"/>
        <dbReference type="ChEBI" id="CHEBI:29969"/>
        <dbReference type="ChEBI" id="CHEBI:30089"/>
        <dbReference type="ChEBI" id="CHEBI:61930"/>
        <dbReference type="EC" id="3.5.1.98"/>
    </reaction>
</comment>
<gene>
    <name evidence="8" type="ORF">HXX76_004842</name>
</gene>
<feature type="domain" description="Histone deacetylase" evidence="7">
    <location>
        <begin position="23"/>
        <end position="314"/>
    </location>
</feature>
<feature type="compositionally biased region" description="Basic and acidic residues" evidence="6">
    <location>
        <begin position="423"/>
        <end position="446"/>
    </location>
</feature>
<protein>
    <recommendedName>
        <fullName evidence="2">histone deacetylase</fullName>
        <ecNumber evidence="2">3.5.1.98</ecNumber>
    </recommendedName>
</protein>
<evidence type="ECO:0000256" key="4">
    <source>
        <dbReference type="ARBA" id="ARBA00022853"/>
    </source>
</evidence>
<dbReference type="InterPro" id="IPR037138">
    <property type="entry name" value="His_deacetylse_dom_sf"/>
</dbReference>
<feature type="compositionally biased region" description="Gly residues" evidence="6">
    <location>
        <begin position="447"/>
        <end position="456"/>
    </location>
</feature>
<dbReference type="GO" id="GO:0040029">
    <property type="term" value="P:epigenetic regulation of gene expression"/>
    <property type="evidence" value="ECO:0007669"/>
    <property type="project" value="TreeGrafter"/>
</dbReference>
<dbReference type="EMBL" id="JAEHOC010000008">
    <property type="protein sequence ID" value="KAG2439488.1"/>
    <property type="molecule type" value="Genomic_DNA"/>
</dbReference>
<evidence type="ECO:0000313" key="9">
    <source>
        <dbReference type="Proteomes" id="UP000650467"/>
    </source>
</evidence>
<dbReference type="PRINTS" id="PR01270">
    <property type="entry name" value="HDASUPER"/>
</dbReference>
<evidence type="ECO:0000259" key="7">
    <source>
        <dbReference type="Pfam" id="PF00850"/>
    </source>
</evidence>
<dbReference type="Proteomes" id="UP000650467">
    <property type="component" value="Unassembled WGS sequence"/>
</dbReference>
<evidence type="ECO:0000256" key="2">
    <source>
        <dbReference type="ARBA" id="ARBA00012111"/>
    </source>
</evidence>
<dbReference type="PRINTS" id="PR01271">
    <property type="entry name" value="HISDACETLASE"/>
</dbReference>
<dbReference type="InterPro" id="IPR003084">
    <property type="entry name" value="HDAC_I/II"/>
</dbReference>
<reference evidence="8" key="1">
    <citation type="journal article" date="2020" name="bioRxiv">
        <title>Comparative genomics of Chlamydomonas.</title>
        <authorList>
            <person name="Craig R.J."/>
            <person name="Hasan A.R."/>
            <person name="Ness R.W."/>
            <person name="Keightley P.D."/>
        </authorList>
    </citation>
    <scope>NUCLEOTIDE SEQUENCE</scope>
    <source>
        <strain evidence="8">SAG 7.73</strain>
    </source>
</reference>
<dbReference type="InterPro" id="IPR023696">
    <property type="entry name" value="Ureohydrolase_dom_sf"/>
</dbReference>
<dbReference type="EC" id="3.5.1.98" evidence="2"/>
<accession>A0A835TAG1</accession>
<comment type="caution">
    <text evidence="8">The sequence shown here is derived from an EMBL/GenBank/DDBJ whole genome shotgun (WGS) entry which is preliminary data.</text>
</comment>
<dbReference type="AlphaFoldDB" id="A0A835TAG1"/>
<dbReference type="PANTHER" id="PTHR10625:SF15">
    <property type="entry name" value="HISTONE DEACETYLASE"/>
    <property type="match status" value="1"/>
</dbReference>
<keyword evidence="3" id="KW-0378">Hydrolase</keyword>
<evidence type="ECO:0000256" key="6">
    <source>
        <dbReference type="SAM" id="MobiDB-lite"/>
    </source>
</evidence>
<dbReference type="SUPFAM" id="SSF52768">
    <property type="entry name" value="Arginase/deacetylase"/>
    <property type="match status" value="1"/>
</dbReference>
<keyword evidence="9" id="KW-1185">Reference proteome</keyword>
<evidence type="ECO:0000256" key="3">
    <source>
        <dbReference type="ARBA" id="ARBA00022801"/>
    </source>
</evidence>
<comment type="similarity">
    <text evidence="1">Belongs to the histone deacetylase family. HD type 1 subfamily.</text>
</comment>
<evidence type="ECO:0000256" key="5">
    <source>
        <dbReference type="ARBA" id="ARBA00048287"/>
    </source>
</evidence>
<dbReference type="PANTHER" id="PTHR10625">
    <property type="entry name" value="HISTONE DEACETYLASE HDAC1-RELATED"/>
    <property type="match status" value="1"/>
</dbReference>
<dbReference type="GO" id="GO:0141221">
    <property type="term" value="F:histone deacetylase activity, hydrolytic mechanism"/>
    <property type="evidence" value="ECO:0007669"/>
    <property type="project" value="UniProtKB-EC"/>
</dbReference>
<dbReference type="InterPro" id="IPR023801">
    <property type="entry name" value="His_deacetylse_dom"/>
</dbReference>
<dbReference type="Pfam" id="PF00850">
    <property type="entry name" value="Hist_deacetyl"/>
    <property type="match status" value="1"/>
</dbReference>
<feature type="compositionally biased region" description="Gly residues" evidence="6">
    <location>
        <begin position="394"/>
        <end position="422"/>
    </location>
</feature>
<name>A0A835TAG1_CHLIN</name>
<dbReference type="Gene3D" id="3.40.800.20">
    <property type="entry name" value="Histone deacetylase domain"/>
    <property type="match status" value="1"/>
</dbReference>